<dbReference type="EMBL" id="LAZR01016801">
    <property type="protein sequence ID" value="KKM02942.1"/>
    <property type="molecule type" value="Genomic_DNA"/>
</dbReference>
<gene>
    <name evidence="1" type="ORF">LCGC14_1779400</name>
</gene>
<sequence>MVLIQEKDTQKEDIQTITIPFDFFEHLLNCLANQKYIHLDHLPNGVEEINQEIIDLAWSDGMAMRQYYSKNF</sequence>
<proteinExistence type="predicted"/>
<comment type="caution">
    <text evidence="1">The sequence shown here is derived from an EMBL/GenBank/DDBJ whole genome shotgun (WGS) entry which is preliminary data.</text>
</comment>
<protein>
    <submittedName>
        <fullName evidence="1">Uncharacterized protein</fullName>
    </submittedName>
</protein>
<organism evidence="1">
    <name type="scientific">marine sediment metagenome</name>
    <dbReference type="NCBI Taxonomy" id="412755"/>
    <lineage>
        <taxon>unclassified sequences</taxon>
        <taxon>metagenomes</taxon>
        <taxon>ecological metagenomes</taxon>
    </lineage>
</organism>
<accession>A0A0F9HIG4</accession>
<evidence type="ECO:0000313" key="1">
    <source>
        <dbReference type="EMBL" id="KKM02942.1"/>
    </source>
</evidence>
<name>A0A0F9HIG4_9ZZZZ</name>
<reference evidence="1" key="1">
    <citation type="journal article" date="2015" name="Nature">
        <title>Complex archaea that bridge the gap between prokaryotes and eukaryotes.</title>
        <authorList>
            <person name="Spang A."/>
            <person name="Saw J.H."/>
            <person name="Jorgensen S.L."/>
            <person name="Zaremba-Niedzwiedzka K."/>
            <person name="Martijn J."/>
            <person name="Lind A.E."/>
            <person name="van Eijk R."/>
            <person name="Schleper C."/>
            <person name="Guy L."/>
            <person name="Ettema T.J."/>
        </authorList>
    </citation>
    <scope>NUCLEOTIDE SEQUENCE</scope>
</reference>
<dbReference type="AlphaFoldDB" id="A0A0F9HIG4"/>